<dbReference type="InterPro" id="IPR036638">
    <property type="entry name" value="HLH_DNA-bd_sf"/>
</dbReference>
<dbReference type="GO" id="GO:0032502">
    <property type="term" value="P:developmental process"/>
    <property type="evidence" value="ECO:0007669"/>
    <property type="project" value="TreeGrafter"/>
</dbReference>
<dbReference type="GO" id="GO:0046983">
    <property type="term" value="F:protein dimerization activity"/>
    <property type="evidence" value="ECO:0007669"/>
    <property type="project" value="InterPro"/>
</dbReference>
<dbReference type="PROSITE" id="PS50888">
    <property type="entry name" value="BHLH"/>
    <property type="match status" value="1"/>
</dbReference>
<reference evidence="4" key="1">
    <citation type="submission" date="2012-12" db="EMBL/GenBank/DDBJ databases">
        <authorList>
            <person name="Hellsten U."/>
            <person name="Grimwood J."/>
            <person name="Chapman J.A."/>
            <person name="Shapiro H."/>
            <person name="Aerts A."/>
            <person name="Otillar R.P."/>
            <person name="Terry A.Y."/>
            <person name="Boore J.L."/>
            <person name="Simakov O."/>
            <person name="Marletaz F."/>
            <person name="Cho S.-J."/>
            <person name="Edsinger-Gonzales E."/>
            <person name="Havlak P."/>
            <person name="Kuo D.-H."/>
            <person name="Larsson T."/>
            <person name="Lv J."/>
            <person name="Arendt D."/>
            <person name="Savage R."/>
            <person name="Osoegawa K."/>
            <person name="de Jong P."/>
            <person name="Lindberg D.R."/>
            <person name="Seaver E.C."/>
            <person name="Weisblat D.A."/>
            <person name="Putnam N.H."/>
            <person name="Grigoriev I.V."/>
            <person name="Rokhsar D.S."/>
        </authorList>
    </citation>
    <scope>NUCLEOTIDE SEQUENCE</scope>
    <source>
        <strain evidence="4">I ESC-2004</strain>
    </source>
</reference>
<dbReference type="PANTHER" id="PTHR23349">
    <property type="entry name" value="BASIC HELIX-LOOP-HELIX TRANSCRIPTION FACTOR, TWIST"/>
    <property type="match status" value="1"/>
</dbReference>
<dbReference type="FunCoup" id="R7THQ9">
    <property type="interactions" value="16"/>
</dbReference>
<dbReference type="AlphaFoldDB" id="R7THQ9"/>
<dbReference type="InterPro" id="IPR050283">
    <property type="entry name" value="E-box_TF_Regulators"/>
</dbReference>
<evidence type="ECO:0000313" key="3">
    <source>
        <dbReference type="EnsemblMetazoa" id="CapteP220993"/>
    </source>
</evidence>
<reference evidence="3" key="3">
    <citation type="submission" date="2015-06" db="UniProtKB">
        <authorList>
            <consortium name="EnsemblMetazoa"/>
        </authorList>
    </citation>
    <scope>IDENTIFICATION</scope>
</reference>
<dbReference type="InterPro" id="IPR011598">
    <property type="entry name" value="bHLH_dom"/>
</dbReference>
<reference evidence="2 4" key="2">
    <citation type="journal article" date="2013" name="Nature">
        <title>Insights into bilaterian evolution from three spiralian genomes.</title>
        <authorList>
            <person name="Simakov O."/>
            <person name="Marletaz F."/>
            <person name="Cho S.J."/>
            <person name="Edsinger-Gonzales E."/>
            <person name="Havlak P."/>
            <person name="Hellsten U."/>
            <person name="Kuo D.H."/>
            <person name="Larsson T."/>
            <person name="Lv J."/>
            <person name="Arendt D."/>
            <person name="Savage R."/>
            <person name="Osoegawa K."/>
            <person name="de Jong P."/>
            <person name="Grimwood J."/>
            <person name="Chapman J.A."/>
            <person name="Shapiro H."/>
            <person name="Aerts A."/>
            <person name="Otillar R.P."/>
            <person name="Terry A.Y."/>
            <person name="Boore J.L."/>
            <person name="Grigoriev I.V."/>
            <person name="Lindberg D.R."/>
            <person name="Seaver E.C."/>
            <person name="Weisblat D.A."/>
            <person name="Putnam N.H."/>
            <person name="Rokhsar D.S."/>
        </authorList>
    </citation>
    <scope>NUCLEOTIDE SEQUENCE</scope>
    <source>
        <strain evidence="2 4">I ESC-2004</strain>
    </source>
</reference>
<dbReference type="EnsemblMetazoa" id="CapteT220993">
    <property type="protein sequence ID" value="CapteP220993"/>
    <property type="gene ID" value="CapteG220993"/>
</dbReference>
<name>R7THQ9_CAPTE</name>
<dbReference type="GO" id="GO:0000981">
    <property type="term" value="F:DNA-binding transcription factor activity, RNA polymerase II-specific"/>
    <property type="evidence" value="ECO:0007669"/>
    <property type="project" value="TreeGrafter"/>
</dbReference>
<keyword evidence="4" id="KW-1185">Reference proteome</keyword>
<dbReference type="Proteomes" id="UP000014760">
    <property type="component" value="Unassembled WGS sequence"/>
</dbReference>
<gene>
    <name evidence="2" type="ORF">CAPTEDRAFT_220993</name>
</gene>
<dbReference type="OrthoDB" id="10048995at2759"/>
<dbReference type="CDD" id="cd11415">
    <property type="entry name" value="bHLH_TS_FERD3L_NATO3"/>
    <property type="match status" value="1"/>
</dbReference>
<dbReference type="PANTHER" id="PTHR23349:SF63">
    <property type="entry name" value="FER3-LIKE PROTEIN"/>
    <property type="match status" value="1"/>
</dbReference>
<dbReference type="Gene3D" id="4.10.280.10">
    <property type="entry name" value="Helix-loop-helix DNA-binding domain"/>
    <property type="match status" value="1"/>
</dbReference>
<evidence type="ECO:0000259" key="1">
    <source>
        <dbReference type="PROSITE" id="PS50888"/>
    </source>
</evidence>
<protein>
    <recommendedName>
        <fullName evidence="1">BHLH domain-containing protein</fullName>
    </recommendedName>
</protein>
<dbReference type="STRING" id="283909.R7THQ9"/>
<feature type="domain" description="BHLH" evidence="1">
    <location>
        <begin position="96"/>
        <end position="148"/>
    </location>
</feature>
<dbReference type="SMART" id="SM00353">
    <property type="entry name" value="HLH"/>
    <property type="match status" value="1"/>
</dbReference>
<accession>R7THQ9</accession>
<dbReference type="GO" id="GO:0000977">
    <property type="term" value="F:RNA polymerase II transcription regulatory region sequence-specific DNA binding"/>
    <property type="evidence" value="ECO:0007669"/>
    <property type="project" value="TreeGrafter"/>
</dbReference>
<dbReference type="SUPFAM" id="SSF47459">
    <property type="entry name" value="HLH, helix-loop-helix DNA-binding domain"/>
    <property type="match status" value="1"/>
</dbReference>
<organism evidence="2">
    <name type="scientific">Capitella teleta</name>
    <name type="common">Polychaete worm</name>
    <dbReference type="NCBI Taxonomy" id="283909"/>
    <lineage>
        <taxon>Eukaryota</taxon>
        <taxon>Metazoa</taxon>
        <taxon>Spiralia</taxon>
        <taxon>Lophotrochozoa</taxon>
        <taxon>Annelida</taxon>
        <taxon>Polychaeta</taxon>
        <taxon>Sedentaria</taxon>
        <taxon>Scolecida</taxon>
        <taxon>Capitellidae</taxon>
        <taxon>Capitella</taxon>
    </lineage>
</organism>
<dbReference type="EMBL" id="KB310836">
    <property type="protein sequence ID" value="ELT90640.1"/>
    <property type="molecule type" value="Genomic_DNA"/>
</dbReference>
<evidence type="ECO:0000313" key="2">
    <source>
        <dbReference type="EMBL" id="ELT90640.1"/>
    </source>
</evidence>
<evidence type="ECO:0000313" key="4">
    <source>
        <dbReference type="Proteomes" id="UP000014760"/>
    </source>
</evidence>
<dbReference type="Pfam" id="PF00010">
    <property type="entry name" value="HLH"/>
    <property type="match status" value="1"/>
</dbReference>
<dbReference type="HOGENOM" id="CLU_1373405_0_0_1"/>
<proteinExistence type="predicted"/>
<dbReference type="EMBL" id="AMQN01003071">
    <property type="status" value="NOT_ANNOTATED_CDS"/>
    <property type="molecule type" value="Genomic_DNA"/>
</dbReference>
<sequence length="199" mass="23035">MQDYTGYPTYMVTQDPNSSYYTDPRLHGNQTTWREIPNGQAEGTEMVYNGTQYVAAPAWDTKSGYGAELGEEEYYHQNEIEAEPRKRKRRRVISVEQRRAANIRERKRMFQLNEAFCVLRKRVPTFAYEKKLSRIETLKLAVTYIKFMTDLLESDGGKVIKATDNDIDVPGIQIPHPDTIKDDDDDADEDIEEDDAILL</sequence>